<organism evidence="1 2">
    <name type="scientific">Durusdinium trenchii</name>
    <dbReference type="NCBI Taxonomy" id="1381693"/>
    <lineage>
        <taxon>Eukaryota</taxon>
        <taxon>Sar</taxon>
        <taxon>Alveolata</taxon>
        <taxon>Dinophyceae</taxon>
        <taxon>Suessiales</taxon>
        <taxon>Symbiodiniaceae</taxon>
        <taxon>Durusdinium</taxon>
    </lineage>
</organism>
<dbReference type="Proteomes" id="UP001642484">
    <property type="component" value="Unassembled WGS sequence"/>
</dbReference>
<dbReference type="EMBL" id="CAXAMN010000714">
    <property type="protein sequence ID" value="CAK8990256.1"/>
    <property type="molecule type" value="Genomic_DNA"/>
</dbReference>
<keyword evidence="2" id="KW-1185">Reference proteome</keyword>
<reference evidence="1 2" key="1">
    <citation type="submission" date="2024-02" db="EMBL/GenBank/DDBJ databases">
        <authorList>
            <person name="Chen Y."/>
            <person name="Shah S."/>
            <person name="Dougan E. K."/>
            <person name="Thang M."/>
            <person name="Chan C."/>
        </authorList>
    </citation>
    <scope>NUCLEOTIDE SEQUENCE [LARGE SCALE GENOMIC DNA]</scope>
</reference>
<protein>
    <submittedName>
        <fullName evidence="1">Uncharacterized protein</fullName>
    </submittedName>
</protein>
<gene>
    <name evidence="1" type="ORF">CCMP2556_LOCUS1987</name>
</gene>
<evidence type="ECO:0000313" key="2">
    <source>
        <dbReference type="Proteomes" id="UP001642484"/>
    </source>
</evidence>
<name>A0ABP0HJ59_9DINO</name>
<sequence>MVEQVGPKKWHDDGKLVQAFGGDISQDLSFKLKAFFARPKPFVTPSSAFCFESIDHPTVLRALTGAFVRTACPLVMPGCAVRSGVWEDLPPDDACVQSPLEHGDQLVLSTQTRPGTYPLVRTNCAPGRHSFGEKSEGRSYKSL</sequence>
<proteinExistence type="predicted"/>
<evidence type="ECO:0000313" key="1">
    <source>
        <dbReference type="EMBL" id="CAK8990256.1"/>
    </source>
</evidence>
<comment type="caution">
    <text evidence="1">The sequence shown here is derived from an EMBL/GenBank/DDBJ whole genome shotgun (WGS) entry which is preliminary data.</text>
</comment>
<accession>A0ABP0HJ59</accession>